<feature type="region of interest" description="Disordered" evidence="1">
    <location>
        <begin position="399"/>
        <end position="427"/>
    </location>
</feature>
<evidence type="ECO:0008006" key="4">
    <source>
        <dbReference type="Google" id="ProtNLM"/>
    </source>
</evidence>
<gene>
    <name evidence="2" type="ORF">GGQ63_003529</name>
</gene>
<proteinExistence type="predicted"/>
<feature type="compositionally biased region" description="Low complexity" evidence="1">
    <location>
        <begin position="92"/>
        <end position="111"/>
    </location>
</feature>
<feature type="compositionally biased region" description="Low complexity" evidence="1">
    <location>
        <begin position="291"/>
        <end position="301"/>
    </location>
</feature>
<evidence type="ECO:0000256" key="1">
    <source>
        <dbReference type="SAM" id="MobiDB-lite"/>
    </source>
</evidence>
<dbReference type="RefSeq" id="WP_183857885.1">
    <property type="nucleotide sequence ID" value="NZ_JACHOO010000008.1"/>
</dbReference>
<feature type="region of interest" description="Disordered" evidence="1">
    <location>
        <begin position="172"/>
        <end position="255"/>
    </location>
</feature>
<organism evidence="2 3">
    <name type="scientific">Prosthecomicrobium pneumaticum</name>
    <dbReference type="NCBI Taxonomy" id="81895"/>
    <lineage>
        <taxon>Bacteria</taxon>
        <taxon>Pseudomonadati</taxon>
        <taxon>Pseudomonadota</taxon>
        <taxon>Alphaproteobacteria</taxon>
        <taxon>Hyphomicrobiales</taxon>
        <taxon>Kaistiaceae</taxon>
        <taxon>Prosthecomicrobium</taxon>
    </lineage>
</organism>
<feature type="compositionally biased region" description="Pro residues" evidence="1">
    <location>
        <begin position="481"/>
        <end position="493"/>
    </location>
</feature>
<feature type="region of interest" description="Disordered" evidence="1">
    <location>
        <begin position="475"/>
        <end position="505"/>
    </location>
</feature>
<feature type="region of interest" description="Disordered" evidence="1">
    <location>
        <begin position="547"/>
        <end position="597"/>
    </location>
</feature>
<accession>A0A7W9FPK3</accession>
<protein>
    <recommendedName>
        <fullName evidence="4">Formate dehydrogenase subunit delta</fullName>
    </recommendedName>
</protein>
<feature type="region of interest" description="Disordered" evidence="1">
    <location>
        <begin position="288"/>
        <end position="342"/>
    </location>
</feature>
<dbReference type="EMBL" id="JACHOO010000008">
    <property type="protein sequence ID" value="MBB5754443.1"/>
    <property type="molecule type" value="Genomic_DNA"/>
</dbReference>
<dbReference type="Pfam" id="PF11390">
    <property type="entry name" value="FdsD"/>
    <property type="match status" value="1"/>
</dbReference>
<feature type="compositionally biased region" description="Low complexity" evidence="1">
    <location>
        <begin position="313"/>
        <end position="322"/>
    </location>
</feature>
<feature type="compositionally biased region" description="Low complexity" evidence="1">
    <location>
        <begin position="227"/>
        <end position="241"/>
    </location>
</feature>
<feature type="compositionally biased region" description="Low complexity" evidence="1">
    <location>
        <begin position="122"/>
        <end position="147"/>
    </location>
</feature>
<dbReference type="AlphaFoldDB" id="A0A7W9FPK3"/>
<dbReference type="Proteomes" id="UP000523821">
    <property type="component" value="Unassembled WGS sequence"/>
</dbReference>
<evidence type="ECO:0000313" key="2">
    <source>
        <dbReference type="EMBL" id="MBB5754443.1"/>
    </source>
</evidence>
<feature type="region of interest" description="Disordered" evidence="1">
    <location>
        <begin position="84"/>
        <end position="147"/>
    </location>
</feature>
<sequence>MMDGEKLVRMANQIAVFFSAQARVKGSEEIAVAGIADHIEKFWDPRMRSMLAAHMALGGPTPLDPLARRAVERLLARAVERVRSGDRRAGDALPPAKAPAPIARTATPLATQSAAPVSMAQARPSEAAVPEPSAARPAAGSSAAAPPRTLIIEARPLPPAEPEGVAGVPAEAARGAGAPPAAAPEPAAVPGPVAAAPPGSRAAPPAEASAVVPTAAPEPDERDATRSEPAPTAAAASSVAPPLAPPTGPVATEATAEGVEPLAALAQTGLVIEATAVLVSVGDLPKPAAPPAEAAGETPLPVVQETSDPAPPSSADGPSAGGEARLALDLPEAESASSEETTIVDEAARARLEEEAAAAIAAALDVLLVEASAGEPAGGPDGPFLAEDASPAIEEDVPAAPHSVAGADLPPPAEDLAPPIEDRAPAVDDDLPPIVFDLDFLVAKDVPLALALHEAEVREVAAAAVETAIAPPAVDDASAAMPPPPAPLSPPQPSGAAEAGLDPAAQAVLEALQSLGDGPAALPAPPRPDFVRRDVKVDVSQWDLSLPSDFATGAAEPAKGPPVPVGAEGPEGARTGGKGGEDKPRGLRGLIRWKSKS</sequence>
<keyword evidence="3" id="KW-1185">Reference proteome</keyword>
<comment type="caution">
    <text evidence="2">The sequence shown here is derived from an EMBL/GenBank/DDBJ whole genome shotgun (WGS) entry which is preliminary data.</text>
</comment>
<feature type="compositionally biased region" description="Low complexity" evidence="1">
    <location>
        <begin position="190"/>
        <end position="217"/>
    </location>
</feature>
<dbReference type="InterPro" id="IPR021074">
    <property type="entry name" value="Formate_DH_dsu"/>
</dbReference>
<evidence type="ECO:0000313" key="3">
    <source>
        <dbReference type="Proteomes" id="UP000523821"/>
    </source>
</evidence>
<name>A0A7W9FPK3_9HYPH</name>
<reference evidence="2 3" key="1">
    <citation type="submission" date="2020-08" db="EMBL/GenBank/DDBJ databases">
        <title>Genomic Encyclopedia of Type Strains, Phase IV (KMG-IV): sequencing the most valuable type-strain genomes for metagenomic binning, comparative biology and taxonomic classification.</title>
        <authorList>
            <person name="Goeker M."/>
        </authorList>
    </citation>
    <scope>NUCLEOTIDE SEQUENCE [LARGE SCALE GENOMIC DNA]</scope>
    <source>
        <strain evidence="2 3">DSM 16268</strain>
    </source>
</reference>